<dbReference type="Gene3D" id="3.40.50.300">
    <property type="entry name" value="P-loop containing nucleotide triphosphate hydrolases"/>
    <property type="match status" value="1"/>
</dbReference>
<dbReference type="Proteomes" id="UP001194746">
    <property type="component" value="Unassembled WGS sequence"/>
</dbReference>
<dbReference type="SUPFAM" id="SSF52540">
    <property type="entry name" value="P-loop containing nucleoside triphosphate hydrolases"/>
    <property type="match status" value="1"/>
</dbReference>
<sequence>METINPCRSLDADDIPRSHLDLLGITAPEHELDEASLAPIIAGSILDRPERLPDNNARTLQYGLLAGLSDALEAEALKFDPRLLFNVTSPSSTFICGSQGSGKSHTLSCLLENCLLPSQAGRLPNPLTGVVFHYDAFISDTQGSPCEAAFLSSNPAVKRSYSRLNIPVDPLQIDESDLNTKRMMDLMVVGQNEGPIPLYMHTVQRILREMRIAQQQAGSTFDYKEFKQKVLGANLTPGQLEPLKQRLETLESFMPQTQTAMPWLRKGQRKESQQTGGSKWDPVPGRLTIVDLSCPCISPDTACSLFNICLGIFLEQDSDVGRVVALDEAHKYITQSDESRSFTETLLSVVRLQRHLAARVIISTQEPTISPTLLSLCSVTIVHRFTSPEWLRMLHRHLAAAAEDPFAKKSDGDGRTRTNNTIGDQVSLFNRIVRLKVGEALLFAPSAVVGVLGGRTSGDDGRPLRLGSEYLVVRIRARITSDGGKSVLSL</sequence>
<protein>
    <recommendedName>
        <fullName evidence="3">P-loop containing nucleoside triphosphate hydrolase protein</fullName>
    </recommendedName>
</protein>
<keyword evidence="2" id="KW-1185">Reference proteome</keyword>
<reference evidence="1" key="1">
    <citation type="journal article" date="2019" name="Beilstein J. Org. Chem.">
        <title>Nanangenines: drimane sesquiterpenoids as the dominant metabolite cohort of a novel Australian fungus, Aspergillus nanangensis.</title>
        <authorList>
            <person name="Lacey H.J."/>
            <person name="Gilchrist C.L.M."/>
            <person name="Crombie A."/>
            <person name="Kalaitzis J.A."/>
            <person name="Vuong D."/>
            <person name="Rutledge P.J."/>
            <person name="Turner P."/>
            <person name="Pitt J.I."/>
            <person name="Lacey E."/>
            <person name="Chooi Y.H."/>
            <person name="Piggott A.M."/>
        </authorList>
    </citation>
    <scope>NUCLEOTIDE SEQUENCE</scope>
    <source>
        <strain evidence="1">MST-FP2251</strain>
    </source>
</reference>
<proteinExistence type="predicted"/>
<dbReference type="InterPro" id="IPR027417">
    <property type="entry name" value="P-loop_NTPase"/>
</dbReference>
<dbReference type="InterPro" id="IPR053236">
    <property type="entry name" value="Cornifin"/>
</dbReference>
<reference evidence="1" key="2">
    <citation type="submission" date="2020-02" db="EMBL/GenBank/DDBJ databases">
        <authorList>
            <person name="Gilchrist C.L.M."/>
            <person name="Chooi Y.-H."/>
        </authorList>
    </citation>
    <scope>NUCLEOTIDE SEQUENCE</scope>
    <source>
        <strain evidence="1">MST-FP2251</strain>
    </source>
</reference>
<accession>A0AAD4CSZ7</accession>
<comment type="caution">
    <text evidence="1">The sequence shown here is derived from an EMBL/GenBank/DDBJ whole genome shotgun (WGS) entry which is preliminary data.</text>
</comment>
<dbReference type="PANTHER" id="PTHR13884:SF16">
    <property type="entry name" value="AAA+ ATPASE DOMAIN-CONTAINING PROTEIN-RELATED"/>
    <property type="match status" value="1"/>
</dbReference>
<evidence type="ECO:0000313" key="2">
    <source>
        <dbReference type="Proteomes" id="UP001194746"/>
    </source>
</evidence>
<organism evidence="1 2">
    <name type="scientific">Aspergillus nanangensis</name>
    <dbReference type="NCBI Taxonomy" id="2582783"/>
    <lineage>
        <taxon>Eukaryota</taxon>
        <taxon>Fungi</taxon>
        <taxon>Dikarya</taxon>
        <taxon>Ascomycota</taxon>
        <taxon>Pezizomycotina</taxon>
        <taxon>Eurotiomycetes</taxon>
        <taxon>Eurotiomycetidae</taxon>
        <taxon>Eurotiales</taxon>
        <taxon>Aspergillaceae</taxon>
        <taxon>Aspergillus</taxon>
        <taxon>Aspergillus subgen. Circumdati</taxon>
    </lineage>
</organism>
<dbReference type="PANTHER" id="PTHR13884">
    <property type="entry name" value="DUF853 DOMAIN-CONTAINING PROTEIN"/>
    <property type="match status" value="1"/>
</dbReference>
<evidence type="ECO:0008006" key="3">
    <source>
        <dbReference type="Google" id="ProtNLM"/>
    </source>
</evidence>
<gene>
    <name evidence="1" type="ORF">FE257_002975</name>
</gene>
<dbReference type="EMBL" id="VCAU01000015">
    <property type="protein sequence ID" value="KAF9892011.1"/>
    <property type="molecule type" value="Genomic_DNA"/>
</dbReference>
<dbReference type="AlphaFoldDB" id="A0AAD4CSZ7"/>
<evidence type="ECO:0000313" key="1">
    <source>
        <dbReference type="EMBL" id="KAF9892011.1"/>
    </source>
</evidence>
<name>A0AAD4CSZ7_ASPNN</name>